<dbReference type="InterPro" id="IPR052934">
    <property type="entry name" value="Methyl-DNA_Rec/Restrict_Enz"/>
</dbReference>
<evidence type="ECO:0000259" key="1">
    <source>
        <dbReference type="Pfam" id="PF07728"/>
    </source>
</evidence>
<dbReference type="GO" id="GO:0016887">
    <property type="term" value="F:ATP hydrolysis activity"/>
    <property type="evidence" value="ECO:0007669"/>
    <property type="project" value="InterPro"/>
</dbReference>
<dbReference type="SUPFAM" id="SSF52540">
    <property type="entry name" value="P-loop containing nucleoside triphosphate hydrolases"/>
    <property type="match status" value="1"/>
</dbReference>
<dbReference type="EMBL" id="AACDSQ010000024">
    <property type="protein sequence ID" value="EAK1432540.1"/>
    <property type="molecule type" value="Genomic_DNA"/>
</dbReference>
<sequence length="681" mass="79592">MKFVEFNFSNGEKIQTQIKESNEENFRAFLEKRLKNFDQYIKATKGIIEECKRLNIVNRDDFDTFQINSIELLKKLLFELKKGLLQEYNNKSGNGCPHACINSHYLEFVKYVNAYKEYTSKDMVKYLKTRGGDKEFKVEIKNQKIEVIASVDNIIRTYSLERFLRYSVLGKIEEDSSYAKPLFEDILNNSNLSIIKLSENEKIYKEQHFENEKILSENQNLSLNQILYGSPGTGKTYHTIDKALEILGENLKSRDEKKAKFDEYVKNGQIVFTTFHQSYGYEEFVEGIKPMMNNEANSQEIQYEIKDGIFKDICNRALENYENSNLNTEELREKIKLREKVEKFLNRLLETNEPISKTKGGNFFINSFNNNTIEIYSEDVERFDGIFKLSLSTFITLLKSNIEFNSAVEMFKKVFDRDYADRTHTYYFNLVNKFKEYEKQAVLKTEDNKISSNSLNSYIIIIDEINRGNVSKIFGELITLIEPSKRIGESEELKVTLPYSGKKFGVPKNVYILGTMNTADRSITSLDTALRRRFEFVEMIPDVSKLSDNCEGVDLQKLLEAINTRIEYLLDREKTIGHAFFIGVENLEDLKKVFQNKIIPLLQEYFYNDYALISAVLNDNGMIEKCEKDDKYLQKIKNLDNVDSEKIIYNIASFDNKIWNDIKTYQAIYNDGENQSKNDKQ</sequence>
<dbReference type="PANTHER" id="PTHR37291">
    <property type="entry name" value="5-METHYLCYTOSINE-SPECIFIC RESTRICTION ENZYME B"/>
    <property type="match status" value="1"/>
</dbReference>
<organism evidence="2">
    <name type="scientific">Campylobacter coli</name>
    <dbReference type="NCBI Taxonomy" id="195"/>
    <lineage>
        <taxon>Bacteria</taxon>
        <taxon>Pseudomonadati</taxon>
        <taxon>Campylobacterota</taxon>
        <taxon>Epsilonproteobacteria</taxon>
        <taxon>Campylobacterales</taxon>
        <taxon>Campylobacteraceae</taxon>
        <taxon>Campylobacter</taxon>
    </lineage>
</organism>
<dbReference type="InterPro" id="IPR027417">
    <property type="entry name" value="P-loop_NTPase"/>
</dbReference>
<evidence type="ECO:0000313" key="2">
    <source>
        <dbReference type="EMBL" id="EAK1432540.1"/>
    </source>
</evidence>
<name>A0A6C7K349_CAMCO</name>
<dbReference type="Gene3D" id="3.40.50.300">
    <property type="entry name" value="P-loop containing nucleotide triphosphate hydrolases"/>
    <property type="match status" value="1"/>
</dbReference>
<accession>A0A6C7K349</accession>
<dbReference type="Pfam" id="PF07728">
    <property type="entry name" value="AAA_5"/>
    <property type="match status" value="1"/>
</dbReference>
<dbReference type="GO" id="GO:0005524">
    <property type="term" value="F:ATP binding"/>
    <property type="evidence" value="ECO:0007669"/>
    <property type="project" value="InterPro"/>
</dbReference>
<reference evidence="2" key="1">
    <citation type="submission" date="2018-05" db="EMBL/GenBank/DDBJ databases">
        <authorList>
            <consortium name="NARMS: The National Antimicrobial Resistance Monitoring System"/>
        </authorList>
    </citation>
    <scope>NUCLEOTIDE SEQUENCE</scope>
    <source>
        <strain evidence="2">FSIS1710182</strain>
    </source>
</reference>
<dbReference type="InterPro" id="IPR011704">
    <property type="entry name" value="ATPase_dyneun-rel_AAA"/>
</dbReference>
<dbReference type="AlphaFoldDB" id="A0A6C7K349"/>
<dbReference type="PANTHER" id="PTHR37291:SF1">
    <property type="entry name" value="TYPE IV METHYL-DIRECTED RESTRICTION ENZYME ECOKMCRB SUBUNIT"/>
    <property type="match status" value="1"/>
</dbReference>
<protein>
    <submittedName>
        <fullName evidence="2">AAA family ATPase</fullName>
    </submittedName>
</protein>
<comment type="caution">
    <text evidence="2">The sequence shown here is derived from an EMBL/GenBank/DDBJ whole genome shotgun (WGS) entry which is preliminary data.</text>
</comment>
<gene>
    <name evidence="2" type="ORF">B5R47_08205</name>
</gene>
<feature type="domain" description="ATPase dynein-related AAA" evidence="1">
    <location>
        <begin position="438"/>
        <end position="534"/>
    </location>
</feature>
<proteinExistence type="predicted"/>